<organism evidence="2 3">
    <name type="scientific">Streptosporangium vulgare</name>
    <dbReference type="NCBI Taxonomy" id="46190"/>
    <lineage>
        <taxon>Bacteria</taxon>
        <taxon>Bacillati</taxon>
        <taxon>Actinomycetota</taxon>
        <taxon>Actinomycetes</taxon>
        <taxon>Streptosporangiales</taxon>
        <taxon>Streptosporangiaceae</taxon>
        <taxon>Streptosporangium</taxon>
    </lineage>
</organism>
<evidence type="ECO:0000259" key="1">
    <source>
        <dbReference type="Pfam" id="PF07978"/>
    </source>
</evidence>
<name>A0ABV5TSD1_9ACTN</name>
<sequence>MILEIRTYRLKPGAGDEFVRVMQEESVPLLEKAGIQVVDCGASLVAEDGHEEAYLVRAFASLAEHREQEEAFYGSDAWRHGPREAIVSRIDSSHTIVLDVPEDAAQAFRRG</sequence>
<dbReference type="RefSeq" id="WP_344749721.1">
    <property type="nucleotide sequence ID" value="NZ_BAAAWW010000205.1"/>
</dbReference>
<dbReference type="Gene3D" id="3.30.70.100">
    <property type="match status" value="1"/>
</dbReference>
<dbReference type="SUPFAM" id="SSF54909">
    <property type="entry name" value="Dimeric alpha+beta barrel"/>
    <property type="match status" value="1"/>
</dbReference>
<proteinExistence type="predicted"/>
<evidence type="ECO:0000313" key="3">
    <source>
        <dbReference type="Proteomes" id="UP001589610"/>
    </source>
</evidence>
<dbReference type="Pfam" id="PF07978">
    <property type="entry name" value="NIPSNAP"/>
    <property type="match status" value="1"/>
</dbReference>
<evidence type="ECO:0000313" key="2">
    <source>
        <dbReference type="EMBL" id="MFB9682042.1"/>
    </source>
</evidence>
<reference evidence="2 3" key="1">
    <citation type="submission" date="2024-09" db="EMBL/GenBank/DDBJ databases">
        <authorList>
            <person name="Sun Q."/>
            <person name="Mori K."/>
        </authorList>
    </citation>
    <scope>NUCLEOTIDE SEQUENCE [LARGE SCALE GENOMIC DNA]</scope>
    <source>
        <strain evidence="2 3">JCM 3028</strain>
    </source>
</reference>
<keyword evidence="3" id="KW-1185">Reference proteome</keyword>
<dbReference type="Proteomes" id="UP001589610">
    <property type="component" value="Unassembled WGS sequence"/>
</dbReference>
<dbReference type="EMBL" id="JBHMBS010000044">
    <property type="protein sequence ID" value="MFB9682042.1"/>
    <property type="molecule type" value="Genomic_DNA"/>
</dbReference>
<dbReference type="InterPro" id="IPR012577">
    <property type="entry name" value="NIPSNAP"/>
</dbReference>
<gene>
    <name evidence="2" type="ORF">ACFFRH_41785</name>
</gene>
<feature type="domain" description="NIPSNAP" evidence="1">
    <location>
        <begin position="4"/>
        <end position="80"/>
    </location>
</feature>
<comment type="caution">
    <text evidence="2">The sequence shown here is derived from an EMBL/GenBank/DDBJ whole genome shotgun (WGS) entry which is preliminary data.</text>
</comment>
<protein>
    <submittedName>
        <fullName evidence="2">NIPSNAP family protein</fullName>
    </submittedName>
</protein>
<accession>A0ABV5TSD1</accession>
<dbReference type="InterPro" id="IPR011008">
    <property type="entry name" value="Dimeric_a/b-barrel"/>
</dbReference>